<sequence length="25" mass="3041">MESYDYTHHFYVLKNTVTNHGRQSI</sequence>
<evidence type="ECO:0000313" key="1">
    <source>
        <dbReference type="EMBL" id="JAE15726.1"/>
    </source>
</evidence>
<dbReference type="AlphaFoldDB" id="A0A0A9FZK3"/>
<accession>A0A0A9FZK3</accession>
<name>A0A0A9FZK3_ARUDO</name>
<proteinExistence type="predicted"/>
<dbReference type="EMBL" id="GBRH01182170">
    <property type="protein sequence ID" value="JAE15726.1"/>
    <property type="molecule type" value="Transcribed_RNA"/>
</dbReference>
<reference evidence="1" key="2">
    <citation type="journal article" date="2015" name="Data Brief">
        <title>Shoot transcriptome of the giant reed, Arundo donax.</title>
        <authorList>
            <person name="Barrero R.A."/>
            <person name="Guerrero F.D."/>
            <person name="Moolhuijzen P."/>
            <person name="Goolsby J.A."/>
            <person name="Tidwell J."/>
            <person name="Bellgard S.E."/>
            <person name="Bellgard M.I."/>
        </authorList>
    </citation>
    <scope>NUCLEOTIDE SEQUENCE</scope>
    <source>
        <tissue evidence="1">Shoot tissue taken approximately 20 cm above the soil surface</tissue>
    </source>
</reference>
<organism evidence="1">
    <name type="scientific">Arundo donax</name>
    <name type="common">Giant reed</name>
    <name type="synonym">Donax arundinaceus</name>
    <dbReference type="NCBI Taxonomy" id="35708"/>
    <lineage>
        <taxon>Eukaryota</taxon>
        <taxon>Viridiplantae</taxon>
        <taxon>Streptophyta</taxon>
        <taxon>Embryophyta</taxon>
        <taxon>Tracheophyta</taxon>
        <taxon>Spermatophyta</taxon>
        <taxon>Magnoliopsida</taxon>
        <taxon>Liliopsida</taxon>
        <taxon>Poales</taxon>
        <taxon>Poaceae</taxon>
        <taxon>PACMAD clade</taxon>
        <taxon>Arundinoideae</taxon>
        <taxon>Arundineae</taxon>
        <taxon>Arundo</taxon>
    </lineage>
</organism>
<reference evidence="1" key="1">
    <citation type="submission" date="2014-09" db="EMBL/GenBank/DDBJ databases">
        <authorList>
            <person name="Magalhaes I.L.F."/>
            <person name="Oliveira U."/>
            <person name="Santos F.R."/>
            <person name="Vidigal T.H.D.A."/>
            <person name="Brescovit A.D."/>
            <person name="Santos A.J."/>
        </authorList>
    </citation>
    <scope>NUCLEOTIDE SEQUENCE</scope>
    <source>
        <tissue evidence="1">Shoot tissue taken approximately 20 cm above the soil surface</tissue>
    </source>
</reference>
<protein>
    <submittedName>
        <fullName evidence="1">Uncharacterized protein</fullName>
    </submittedName>
</protein>